<feature type="transmembrane region" description="Helical" evidence="1">
    <location>
        <begin position="268"/>
        <end position="294"/>
    </location>
</feature>
<dbReference type="RefSeq" id="XP_019856812.1">
    <property type="nucleotide sequence ID" value="XM_020001253.1"/>
</dbReference>
<dbReference type="GeneID" id="109585258"/>
<keyword evidence="3" id="KW-1185">Reference proteome</keyword>
<dbReference type="AlphaFoldDB" id="A0AAN0JJ83"/>
<accession>A0AAN0JJ83</accession>
<name>A0AAN0JJ83_AMPQE</name>
<dbReference type="EnsemblMetazoa" id="XM_020001253.1">
    <property type="protein sequence ID" value="XP_019856812.1"/>
    <property type="gene ID" value="LOC109585258"/>
</dbReference>
<evidence type="ECO:0000313" key="3">
    <source>
        <dbReference type="Proteomes" id="UP000007879"/>
    </source>
</evidence>
<evidence type="ECO:0000256" key="1">
    <source>
        <dbReference type="SAM" id="Phobius"/>
    </source>
</evidence>
<keyword evidence="1" id="KW-0812">Transmembrane</keyword>
<evidence type="ECO:0000313" key="2">
    <source>
        <dbReference type="EnsemblMetazoa" id="XP_019856812.1"/>
    </source>
</evidence>
<reference evidence="2" key="2">
    <citation type="submission" date="2024-06" db="UniProtKB">
        <authorList>
            <consortium name="EnsemblMetazoa"/>
        </authorList>
    </citation>
    <scope>IDENTIFICATION</scope>
</reference>
<dbReference type="Proteomes" id="UP000007879">
    <property type="component" value="Unassembled WGS sequence"/>
</dbReference>
<sequence>MYIAVANVTECDAFNISVTALFVQYTSNNKTERNNGNYSIAEYNTLPLIPSISFELGCPPSKCLVSLMDGSTEVTDIINETDHIIEFKLLPFRHYELTAVVKNLRGKTKATYNTSASTFHTQDVIISSPYTNGSVSVQCVFVSGSIADICHVIFTGTHQELVLNISLVQEPTLVALPAGLYTVTAYDIINGALYGPAVFYATLVEIIKMKPLTSTFSIIINTNADTGRNQTVPFHSSSLTTSDIIAMTPSTYINDHTMSSQDSNTVPLLYIIIPVVGTIMLTVIMIVIVTIVVLQSLRRKRNEVNEERIINNPAYAQVIPAPEFPHYVNSQISRVLTNNNPAYETVLFIANNNNDLVVYETAQ</sequence>
<reference evidence="3" key="1">
    <citation type="journal article" date="2010" name="Nature">
        <title>The Amphimedon queenslandica genome and the evolution of animal complexity.</title>
        <authorList>
            <person name="Srivastava M."/>
            <person name="Simakov O."/>
            <person name="Chapman J."/>
            <person name="Fahey B."/>
            <person name="Gauthier M.E."/>
            <person name="Mitros T."/>
            <person name="Richards G.S."/>
            <person name="Conaco C."/>
            <person name="Dacre M."/>
            <person name="Hellsten U."/>
            <person name="Larroux C."/>
            <person name="Putnam N.H."/>
            <person name="Stanke M."/>
            <person name="Adamska M."/>
            <person name="Darling A."/>
            <person name="Degnan S.M."/>
            <person name="Oakley T.H."/>
            <person name="Plachetzki D.C."/>
            <person name="Zhai Y."/>
            <person name="Adamski M."/>
            <person name="Calcino A."/>
            <person name="Cummins S.F."/>
            <person name="Goodstein D.M."/>
            <person name="Harris C."/>
            <person name="Jackson D.J."/>
            <person name="Leys S.P."/>
            <person name="Shu S."/>
            <person name="Woodcroft B.J."/>
            <person name="Vervoort M."/>
            <person name="Kosik K.S."/>
            <person name="Manning G."/>
            <person name="Degnan B.M."/>
            <person name="Rokhsar D.S."/>
        </authorList>
    </citation>
    <scope>NUCLEOTIDE SEQUENCE [LARGE SCALE GENOMIC DNA]</scope>
</reference>
<proteinExistence type="predicted"/>
<keyword evidence="1" id="KW-0472">Membrane</keyword>
<dbReference type="KEGG" id="aqu:109585258"/>
<keyword evidence="1" id="KW-1133">Transmembrane helix</keyword>
<protein>
    <submittedName>
        <fullName evidence="2">Uncharacterized protein</fullName>
    </submittedName>
</protein>
<organism evidence="2 3">
    <name type="scientific">Amphimedon queenslandica</name>
    <name type="common">Sponge</name>
    <dbReference type="NCBI Taxonomy" id="400682"/>
    <lineage>
        <taxon>Eukaryota</taxon>
        <taxon>Metazoa</taxon>
        <taxon>Porifera</taxon>
        <taxon>Demospongiae</taxon>
        <taxon>Heteroscleromorpha</taxon>
        <taxon>Haplosclerida</taxon>
        <taxon>Niphatidae</taxon>
        <taxon>Amphimedon</taxon>
    </lineage>
</organism>